<dbReference type="SMART" id="SM00862">
    <property type="entry name" value="Trans_reg_C"/>
    <property type="match status" value="1"/>
</dbReference>
<dbReference type="SUPFAM" id="SSF48452">
    <property type="entry name" value="TPR-like"/>
    <property type="match status" value="1"/>
</dbReference>
<organism evidence="8 9">
    <name type="scientific">Bradyrhizobium sediminis</name>
    <dbReference type="NCBI Taxonomy" id="2840469"/>
    <lineage>
        <taxon>Bacteria</taxon>
        <taxon>Pseudomonadati</taxon>
        <taxon>Pseudomonadota</taxon>
        <taxon>Alphaproteobacteria</taxon>
        <taxon>Hyphomicrobiales</taxon>
        <taxon>Nitrobacteraceae</taxon>
        <taxon>Bradyrhizobium</taxon>
    </lineage>
</organism>
<evidence type="ECO:0000256" key="4">
    <source>
        <dbReference type="PROSITE-ProRule" id="PRU00339"/>
    </source>
</evidence>
<dbReference type="Gene3D" id="3.30.70.1230">
    <property type="entry name" value="Nucleotide cyclase"/>
    <property type="match status" value="1"/>
</dbReference>
<proteinExistence type="predicted"/>
<dbReference type="Gene3D" id="1.25.40.10">
    <property type="entry name" value="Tetratricopeptide repeat domain"/>
    <property type="match status" value="1"/>
</dbReference>
<dbReference type="GO" id="GO:0003677">
    <property type="term" value="F:DNA binding"/>
    <property type="evidence" value="ECO:0007669"/>
    <property type="project" value="UniProtKB-UniRule"/>
</dbReference>
<dbReference type="InterPro" id="IPR013105">
    <property type="entry name" value="TPR_2"/>
</dbReference>
<feature type="repeat" description="TPR" evidence="4">
    <location>
        <begin position="528"/>
        <end position="561"/>
    </location>
</feature>
<dbReference type="InterPro" id="IPR001054">
    <property type="entry name" value="A/G_cyclase"/>
</dbReference>
<feature type="domain" description="OmpR/PhoB-type" evidence="7">
    <location>
        <begin position="177"/>
        <end position="275"/>
    </location>
</feature>
<dbReference type="PANTHER" id="PTHR43081:SF19">
    <property type="entry name" value="PH-SENSITIVE ADENYLATE CYCLASE RV1264"/>
    <property type="match status" value="1"/>
</dbReference>
<dbReference type="InterPro" id="IPR016032">
    <property type="entry name" value="Sig_transdc_resp-reg_C-effctor"/>
</dbReference>
<dbReference type="CDD" id="cd00383">
    <property type="entry name" value="trans_reg_C"/>
    <property type="match status" value="1"/>
</dbReference>
<dbReference type="Pfam" id="PF00211">
    <property type="entry name" value="Guanylate_cyc"/>
    <property type="match status" value="1"/>
</dbReference>
<dbReference type="PROSITE" id="PS51755">
    <property type="entry name" value="OMPR_PHOB"/>
    <property type="match status" value="1"/>
</dbReference>
<keyword evidence="2 4" id="KW-0802">TPR repeat</keyword>
<sequence length="697" mass="77697">MERKLTTIIAMDVVGYSRLMEIDEQGTFGLLKDARSNIIDPAIARHSGRTVKLMGDGALAEFPSVVGALQCAVEIQRQFASRRRMADGMHGLQFRIGLHLGDVIVEGDDIYGDGVNVASRLESISQPGGIVLSKQVHDHIGANVPVRFISLGEQTVKNISRPIQAYRVDFGADAVPAHVIRFRNFELDTAHFELREAGERIAVEPQVFDLLVFLARNANRTVTREEIFAAIWGERIVSDSALSSQIKAARRAVGDDGVSQHTIATLHGRGFRFVAAIENVGSDAVDESADGRVESEMSPVAHKPSVAVLPFANLNQDPSEDYFGDGITEDITTALAKNRWLTVIARNPAFAFRGSKDSIRVIGEKLNATYLVTGSIRKAGSRFRITVQVVDAETEQSVWSERFDRDMVDIFELQDEISEIVACRIEAELGLSEQKKAERRPRKNRGAWDFYQLGIAEFYKFTREGNLQCQELLRKAIELDPGYGGAHSRLAYAIVLSMVYFDVTPDDARMDDALNAAQRAIELDDQDANGFFTLGRVHLARREYGQAIDALQHALELNPSLAVTYCGLGDSYAYEGRLDEAIEQFEIAIRLSPHDPFRWAFYSYRSLAHLFRGEFTEAASWARKSVQIPNAQYWARAHLVAALGHLGDEDQARIAVADLMRIKPEFSLAFAREHLFYLKRSEQIEAYVDGLRRAGLS</sequence>
<dbReference type="Gene3D" id="1.10.10.10">
    <property type="entry name" value="Winged helix-like DNA-binding domain superfamily/Winged helix DNA-binding domain"/>
    <property type="match status" value="1"/>
</dbReference>
<evidence type="ECO:0000259" key="7">
    <source>
        <dbReference type="PROSITE" id="PS51755"/>
    </source>
</evidence>
<accession>A0A975NR36</accession>
<dbReference type="InterPro" id="IPR019734">
    <property type="entry name" value="TPR_rpt"/>
</dbReference>
<name>A0A975NR36_9BRAD</name>
<evidence type="ECO:0000259" key="6">
    <source>
        <dbReference type="PROSITE" id="PS50125"/>
    </source>
</evidence>
<dbReference type="InterPro" id="IPR029787">
    <property type="entry name" value="Nucleotide_cyclase"/>
</dbReference>
<dbReference type="GO" id="GO:0006355">
    <property type="term" value="P:regulation of DNA-templated transcription"/>
    <property type="evidence" value="ECO:0007669"/>
    <property type="project" value="InterPro"/>
</dbReference>
<evidence type="ECO:0000256" key="1">
    <source>
        <dbReference type="ARBA" id="ARBA00022737"/>
    </source>
</evidence>
<evidence type="ECO:0000256" key="2">
    <source>
        <dbReference type="ARBA" id="ARBA00022803"/>
    </source>
</evidence>
<dbReference type="PANTHER" id="PTHR43081">
    <property type="entry name" value="ADENYLATE CYCLASE, TERMINAL-DIFFERENTIATION SPECIFIC-RELATED"/>
    <property type="match status" value="1"/>
</dbReference>
<evidence type="ECO:0000313" key="8">
    <source>
        <dbReference type="EMBL" id="QWG19131.1"/>
    </source>
</evidence>
<dbReference type="InterPro" id="IPR001867">
    <property type="entry name" value="OmpR/PhoB-type_DNA-bd"/>
</dbReference>
<dbReference type="InterPro" id="IPR036388">
    <property type="entry name" value="WH-like_DNA-bd_sf"/>
</dbReference>
<dbReference type="EMBL" id="CP076135">
    <property type="protein sequence ID" value="QWG19131.1"/>
    <property type="molecule type" value="Genomic_DNA"/>
</dbReference>
<feature type="domain" description="Guanylate cyclase" evidence="6">
    <location>
        <begin position="7"/>
        <end position="122"/>
    </location>
</feature>
<dbReference type="InterPro" id="IPR050697">
    <property type="entry name" value="Adenylyl/Guanylyl_Cyclase_3/4"/>
</dbReference>
<evidence type="ECO:0000313" key="9">
    <source>
        <dbReference type="Proteomes" id="UP000680805"/>
    </source>
</evidence>
<keyword evidence="1" id="KW-0677">Repeat</keyword>
<dbReference type="PROSITE" id="PS50125">
    <property type="entry name" value="GUANYLATE_CYCLASE_2"/>
    <property type="match status" value="1"/>
</dbReference>
<feature type="repeat" description="TPR" evidence="4">
    <location>
        <begin position="562"/>
        <end position="595"/>
    </location>
</feature>
<dbReference type="GO" id="GO:0000160">
    <property type="term" value="P:phosphorelay signal transduction system"/>
    <property type="evidence" value="ECO:0007669"/>
    <property type="project" value="InterPro"/>
</dbReference>
<dbReference type="GO" id="GO:0006171">
    <property type="term" value="P:cAMP biosynthetic process"/>
    <property type="evidence" value="ECO:0007669"/>
    <property type="project" value="TreeGrafter"/>
</dbReference>
<feature type="DNA-binding region" description="OmpR/PhoB-type" evidence="5">
    <location>
        <begin position="177"/>
        <end position="275"/>
    </location>
</feature>
<dbReference type="GO" id="GO:0004016">
    <property type="term" value="F:adenylate cyclase activity"/>
    <property type="evidence" value="ECO:0007669"/>
    <property type="project" value="UniProtKB-ARBA"/>
</dbReference>
<dbReference type="PROSITE" id="PS50293">
    <property type="entry name" value="TPR_REGION"/>
    <property type="match status" value="2"/>
</dbReference>
<dbReference type="CDD" id="cd07302">
    <property type="entry name" value="CHD"/>
    <property type="match status" value="1"/>
</dbReference>
<evidence type="ECO:0000256" key="3">
    <source>
        <dbReference type="ARBA" id="ARBA00023125"/>
    </source>
</evidence>
<dbReference type="Pfam" id="PF07719">
    <property type="entry name" value="TPR_2"/>
    <property type="match status" value="1"/>
</dbReference>
<dbReference type="AlphaFoldDB" id="A0A975NR36"/>
<gene>
    <name evidence="8" type="ORF">KMZ68_04445</name>
</gene>
<keyword evidence="3 5" id="KW-0238">DNA-binding</keyword>
<dbReference type="SUPFAM" id="SSF46894">
    <property type="entry name" value="C-terminal effector domain of the bipartite response regulators"/>
    <property type="match status" value="1"/>
</dbReference>
<dbReference type="Pfam" id="PF13432">
    <property type="entry name" value="TPR_16"/>
    <property type="match status" value="1"/>
</dbReference>
<reference evidence="8" key="1">
    <citation type="submission" date="2021-06" db="EMBL/GenBank/DDBJ databases">
        <title>Bradyrhizobium sp. S2-11-2 Genome sequencing.</title>
        <authorList>
            <person name="Jin L."/>
        </authorList>
    </citation>
    <scope>NUCLEOTIDE SEQUENCE</scope>
    <source>
        <strain evidence="8">S2-11-2</strain>
    </source>
</reference>
<dbReference type="SMART" id="SM00028">
    <property type="entry name" value="TPR"/>
    <property type="match status" value="2"/>
</dbReference>
<dbReference type="Proteomes" id="UP000680805">
    <property type="component" value="Chromosome"/>
</dbReference>
<dbReference type="PROSITE" id="PS50005">
    <property type="entry name" value="TPR"/>
    <property type="match status" value="2"/>
</dbReference>
<dbReference type="SUPFAM" id="SSF52964">
    <property type="entry name" value="TolB, N-terminal domain"/>
    <property type="match status" value="1"/>
</dbReference>
<dbReference type="KEGG" id="bsei:KMZ68_04445"/>
<evidence type="ECO:0000256" key="5">
    <source>
        <dbReference type="PROSITE-ProRule" id="PRU01091"/>
    </source>
</evidence>
<dbReference type="InterPro" id="IPR011990">
    <property type="entry name" value="TPR-like_helical_dom_sf"/>
</dbReference>
<dbReference type="Gene3D" id="3.40.50.10610">
    <property type="entry name" value="ABC-type transport auxiliary lipoprotein component"/>
    <property type="match status" value="1"/>
</dbReference>
<dbReference type="Pfam" id="PF00486">
    <property type="entry name" value="Trans_reg_C"/>
    <property type="match status" value="1"/>
</dbReference>
<dbReference type="RefSeq" id="WP_215614676.1">
    <property type="nucleotide sequence ID" value="NZ_CP076135.1"/>
</dbReference>
<dbReference type="SUPFAM" id="SSF55073">
    <property type="entry name" value="Nucleotide cyclase"/>
    <property type="match status" value="1"/>
</dbReference>
<protein>
    <submittedName>
        <fullName evidence="8">Tetratricopeptide repeat protein</fullName>
    </submittedName>
</protein>